<dbReference type="EMBL" id="MN740701">
    <property type="protein sequence ID" value="QHU09011.1"/>
    <property type="molecule type" value="Genomic_DNA"/>
</dbReference>
<name>A0A6C0JVR3_9ZZZZ</name>
<reference evidence="1" key="1">
    <citation type="journal article" date="2020" name="Nature">
        <title>Giant virus diversity and host interactions through global metagenomics.</title>
        <authorList>
            <person name="Schulz F."/>
            <person name="Roux S."/>
            <person name="Paez-Espino D."/>
            <person name="Jungbluth S."/>
            <person name="Walsh D.A."/>
            <person name="Denef V.J."/>
            <person name="McMahon K.D."/>
            <person name="Konstantinidis K.T."/>
            <person name="Eloe-Fadrosh E.A."/>
            <person name="Kyrpides N.C."/>
            <person name="Woyke T."/>
        </authorList>
    </citation>
    <scope>NUCLEOTIDE SEQUENCE</scope>
    <source>
        <strain evidence="1">GVMAG-S-1064190-84</strain>
    </source>
</reference>
<dbReference type="AlphaFoldDB" id="A0A6C0JVR3"/>
<sequence length="79" mass="9581">MTTLKEQIEKKRKRNREYMKQKRTELKNLFATVSPIKNMKKHENNLKKLFASVSPIKNMKKHENNLKNMVKRVLKNKKK</sequence>
<proteinExistence type="predicted"/>
<evidence type="ECO:0000313" key="1">
    <source>
        <dbReference type="EMBL" id="QHU09011.1"/>
    </source>
</evidence>
<organism evidence="1">
    <name type="scientific">viral metagenome</name>
    <dbReference type="NCBI Taxonomy" id="1070528"/>
    <lineage>
        <taxon>unclassified sequences</taxon>
        <taxon>metagenomes</taxon>
        <taxon>organismal metagenomes</taxon>
    </lineage>
</organism>
<accession>A0A6C0JVR3</accession>
<protein>
    <submittedName>
        <fullName evidence="1">Uncharacterized protein</fullName>
    </submittedName>
</protein>